<evidence type="ECO:0000256" key="1">
    <source>
        <dbReference type="ARBA" id="ARBA00023015"/>
    </source>
</evidence>
<evidence type="ECO:0000313" key="5">
    <source>
        <dbReference type="EMBL" id="CAG5090800.1"/>
    </source>
</evidence>
<dbReference type="PANTHER" id="PTHR42756:SF1">
    <property type="entry name" value="TRANSCRIPTIONAL REPRESSOR OF EMRAB OPERON"/>
    <property type="match status" value="1"/>
</dbReference>
<sequence>MADDRFLEHCLFFTANRLGRIITKIAEEEFAETGLTPMYGYLIRLAIGKPGISQKELAEKLSIASSTLTRFVDKLEAKKLVKRRVSGKTVQVFPTEKAIAMEEALLRASHNLHARLDAILGKETTAAITEAVLKTSKRLEQN</sequence>
<keyword evidence="1" id="KW-0805">Transcription regulation</keyword>
<evidence type="ECO:0000256" key="3">
    <source>
        <dbReference type="ARBA" id="ARBA00023163"/>
    </source>
</evidence>
<protein>
    <submittedName>
        <fullName evidence="5">Transcriptional regulator, MarR family</fullName>
    </submittedName>
</protein>
<dbReference type="PRINTS" id="PR00598">
    <property type="entry name" value="HTHMARR"/>
</dbReference>
<dbReference type="Pfam" id="PF01047">
    <property type="entry name" value="MarR"/>
    <property type="match status" value="1"/>
</dbReference>
<dbReference type="InterPro" id="IPR036388">
    <property type="entry name" value="WH-like_DNA-bd_sf"/>
</dbReference>
<evidence type="ECO:0000313" key="6">
    <source>
        <dbReference type="Proteomes" id="UP000681526"/>
    </source>
</evidence>
<dbReference type="Gene3D" id="1.10.10.10">
    <property type="entry name" value="Winged helix-like DNA-binding domain superfamily/Winged helix DNA-binding domain"/>
    <property type="match status" value="1"/>
</dbReference>
<keyword evidence="2" id="KW-0238">DNA-binding</keyword>
<keyword evidence="3" id="KW-0804">Transcription</keyword>
<dbReference type="RefSeq" id="WP_015254099.1">
    <property type="nucleotide sequence ID" value="NZ_CAJRAY010000077.1"/>
</dbReference>
<dbReference type="InterPro" id="IPR000835">
    <property type="entry name" value="HTH_MarR-typ"/>
</dbReference>
<comment type="caution">
    <text evidence="5">The sequence shown here is derived from an EMBL/GenBank/DDBJ whole genome shotgun (WGS) entry which is preliminary data.</text>
</comment>
<keyword evidence="6" id="KW-1185">Reference proteome</keyword>
<gene>
    <name evidence="5" type="primary">txxe 2967</name>
    <name evidence="5" type="ORF">TXXE_14680</name>
</gene>
<dbReference type="EMBL" id="CAJRAY010000077">
    <property type="protein sequence ID" value="CAG5090800.1"/>
    <property type="molecule type" value="Genomic_DNA"/>
</dbReference>
<evidence type="ECO:0000256" key="2">
    <source>
        <dbReference type="ARBA" id="ARBA00023125"/>
    </source>
</evidence>
<evidence type="ECO:0000259" key="4">
    <source>
        <dbReference type="SMART" id="SM00347"/>
    </source>
</evidence>
<dbReference type="SUPFAM" id="SSF46785">
    <property type="entry name" value="Winged helix' DNA-binding domain"/>
    <property type="match status" value="1"/>
</dbReference>
<dbReference type="InterPro" id="IPR036390">
    <property type="entry name" value="WH_DNA-bd_sf"/>
</dbReference>
<accession>A0ABM8V6Z7</accession>
<dbReference type="SMART" id="SM00347">
    <property type="entry name" value="HTH_MARR"/>
    <property type="match status" value="1"/>
</dbReference>
<reference evidence="5 6" key="1">
    <citation type="submission" date="2021-04" db="EMBL/GenBank/DDBJ databases">
        <authorList>
            <person name="Rakotoarivonina H."/>
        </authorList>
    </citation>
    <scope>NUCLEOTIDE SEQUENCE [LARGE SCALE GENOMIC DNA]</scope>
    <source>
        <strain evidence="5 6">XE</strain>
    </source>
</reference>
<name>A0ABM8V6Z7_THEXY</name>
<proteinExistence type="predicted"/>
<dbReference type="Proteomes" id="UP000681526">
    <property type="component" value="Unassembled WGS sequence"/>
</dbReference>
<organism evidence="5 6">
    <name type="scientific">Thermobacillus xylanilyticus</name>
    <dbReference type="NCBI Taxonomy" id="76633"/>
    <lineage>
        <taxon>Bacteria</taxon>
        <taxon>Bacillati</taxon>
        <taxon>Bacillota</taxon>
        <taxon>Bacilli</taxon>
        <taxon>Bacillales</taxon>
        <taxon>Paenibacillaceae</taxon>
        <taxon>Thermobacillus</taxon>
    </lineage>
</organism>
<dbReference type="PANTHER" id="PTHR42756">
    <property type="entry name" value="TRANSCRIPTIONAL REGULATOR, MARR"/>
    <property type="match status" value="1"/>
</dbReference>
<feature type="domain" description="HTH marR-type" evidence="4">
    <location>
        <begin position="28"/>
        <end position="128"/>
    </location>
</feature>